<dbReference type="InterPro" id="IPR027417">
    <property type="entry name" value="P-loop_NTPase"/>
</dbReference>
<dbReference type="RefSeq" id="WP_227261340.1">
    <property type="nucleotide sequence ID" value="NZ_BAAADU010000002.1"/>
</dbReference>
<name>A0AAV3SZQ8_9EURY</name>
<dbReference type="PANTHER" id="PTHR43384">
    <property type="entry name" value="SEPTUM SITE-DETERMINING PROTEIN MIND HOMOLOG, CHLOROPLASTIC-RELATED"/>
    <property type="match status" value="1"/>
</dbReference>
<feature type="domain" description="AAA" evidence="3">
    <location>
        <begin position="8"/>
        <end position="148"/>
    </location>
</feature>
<evidence type="ECO:0000259" key="3">
    <source>
        <dbReference type="Pfam" id="PF13614"/>
    </source>
</evidence>
<dbReference type="GO" id="GO:0005524">
    <property type="term" value="F:ATP binding"/>
    <property type="evidence" value="ECO:0007669"/>
    <property type="project" value="UniProtKB-KW"/>
</dbReference>
<dbReference type="Proteomes" id="UP001500194">
    <property type="component" value="Unassembled WGS sequence"/>
</dbReference>
<gene>
    <name evidence="4" type="ORF">GCM10009019_09550</name>
</gene>
<sequence>MDSPRTAAFVGTVGGAGTTRACLETGARLAAADRDTLVLDLDFDTQGLARHVRGDIDADATMLLTDPDAALADARYDHALDAPGRLALVPAHAPFGRVAAAKTVDAARRLRGILDAARRDFDHVILDTPPVASNPAVAAVTDADRVALVFPGTPRGTDATARERGRLADVGASADALVATRTTPDAAPPDADHALPDLADEPVAAAATPGTTAARATGLLAERLFDLDLDREEPAGRLDALRRRLP</sequence>
<dbReference type="GO" id="GO:0051782">
    <property type="term" value="P:negative regulation of cell division"/>
    <property type="evidence" value="ECO:0007669"/>
    <property type="project" value="TreeGrafter"/>
</dbReference>
<dbReference type="InterPro" id="IPR050625">
    <property type="entry name" value="ParA/MinD_ATPase"/>
</dbReference>
<dbReference type="SUPFAM" id="SSF52540">
    <property type="entry name" value="P-loop containing nucleoside triphosphate hydrolases"/>
    <property type="match status" value="1"/>
</dbReference>
<reference evidence="4 5" key="1">
    <citation type="journal article" date="2019" name="Int. J. Syst. Evol. Microbiol.">
        <title>The Global Catalogue of Microorganisms (GCM) 10K type strain sequencing project: providing services to taxonomists for standard genome sequencing and annotation.</title>
        <authorList>
            <consortium name="The Broad Institute Genomics Platform"/>
            <consortium name="The Broad Institute Genome Sequencing Center for Infectious Disease"/>
            <person name="Wu L."/>
            <person name="Ma J."/>
        </authorList>
    </citation>
    <scope>NUCLEOTIDE SEQUENCE [LARGE SCALE GENOMIC DNA]</scope>
    <source>
        <strain evidence="4 5">JCM 16327</strain>
    </source>
</reference>
<dbReference type="AlphaFoldDB" id="A0AAV3SZQ8"/>
<evidence type="ECO:0000256" key="1">
    <source>
        <dbReference type="ARBA" id="ARBA00022741"/>
    </source>
</evidence>
<organism evidence="4 5">
    <name type="scientific">Salarchaeum japonicum</name>
    <dbReference type="NCBI Taxonomy" id="555573"/>
    <lineage>
        <taxon>Archaea</taxon>
        <taxon>Methanobacteriati</taxon>
        <taxon>Methanobacteriota</taxon>
        <taxon>Stenosarchaea group</taxon>
        <taxon>Halobacteria</taxon>
        <taxon>Halobacteriales</taxon>
        <taxon>Halobacteriaceae</taxon>
    </lineage>
</organism>
<accession>A0AAV3SZQ8</accession>
<dbReference type="GO" id="GO:0009898">
    <property type="term" value="C:cytoplasmic side of plasma membrane"/>
    <property type="evidence" value="ECO:0007669"/>
    <property type="project" value="TreeGrafter"/>
</dbReference>
<dbReference type="Pfam" id="PF13614">
    <property type="entry name" value="AAA_31"/>
    <property type="match status" value="1"/>
</dbReference>
<protein>
    <submittedName>
        <fullName evidence="4">AAA family ATPase</fullName>
    </submittedName>
</protein>
<keyword evidence="2" id="KW-0067">ATP-binding</keyword>
<dbReference type="GeneID" id="68571919"/>
<dbReference type="GO" id="GO:0016887">
    <property type="term" value="F:ATP hydrolysis activity"/>
    <property type="evidence" value="ECO:0007669"/>
    <property type="project" value="TreeGrafter"/>
</dbReference>
<evidence type="ECO:0000313" key="5">
    <source>
        <dbReference type="Proteomes" id="UP001500194"/>
    </source>
</evidence>
<dbReference type="EMBL" id="BAAADU010000002">
    <property type="protein sequence ID" value="GAA0648991.1"/>
    <property type="molecule type" value="Genomic_DNA"/>
</dbReference>
<keyword evidence="5" id="KW-1185">Reference proteome</keyword>
<keyword evidence="1" id="KW-0547">Nucleotide-binding</keyword>
<comment type="caution">
    <text evidence="4">The sequence shown here is derived from an EMBL/GenBank/DDBJ whole genome shotgun (WGS) entry which is preliminary data.</text>
</comment>
<dbReference type="Gene3D" id="3.40.50.300">
    <property type="entry name" value="P-loop containing nucleotide triphosphate hydrolases"/>
    <property type="match status" value="1"/>
</dbReference>
<dbReference type="GO" id="GO:0005829">
    <property type="term" value="C:cytosol"/>
    <property type="evidence" value="ECO:0007669"/>
    <property type="project" value="TreeGrafter"/>
</dbReference>
<evidence type="ECO:0000313" key="4">
    <source>
        <dbReference type="EMBL" id="GAA0648991.1"/>
    </source>
</evidence>
<dbReference type="InterPro" id="IPR025669">
    <property type="entry name" value="AAA_dom"/>
</dbReference>
<proteinExistence type="predicted"/>
<dbReference type="PANTHER" id="PTHR43384:SF6">
    <property type="entry name" value="SEPTUM SITE-DETERMINING PROTEIN MIND HOMOLOG, CHLOROPLASTIC"/>
    <property type="match status" value="1"/>
</dbReference>
<evidence type="ECO:0000256" key="2">
    <source>
        <dbReference type="ARBA" id="ARBA00022840"/>
    </source>
</evidence>